<dbReference type="STRING" id="284577.SAMN05216571_10794"/>
<dbReference type="AlphaFoldDB" id="A0A1G7SRA9"/>
<dbReference type="OrthoDB" id="7306802at2"/>
<sequence>MRLAQRPRLLVRPPLLSLAQLAKRYGQLRQRLRYLSQRQASRRTLLGLNDHQLEDIGKSRRQAEREGRKHFWQD</sequence>
<evidence type="ECO:0000313" key="2">
    <source>
        <dbReference type="Proteomes" id="UP000198641"/>
    </source>
</evidence>
<evidence type="ECO:0000313" key="1">
    <source>
        <dbReference type="EMBL" id="SDG25422.1"/>
    </source>
</evidence>
<name>A0A1G7SRA9_9GAMM</name>
<reference evidence="1 2" key="1">
    <citation type="submission" date="2016-10" db="EMBL/GenBank/DDBJ databases">
        <authorList>
            <person name="de Groot N.N."/>
        </authorList>
    </citation>
    <scope>NUCLEOTIDE SEQUENCE [LARGE SCALE GENOMIC DNA]</scope>
    <source>
        <strain evidence="1 2">BH539</strain>
    </source>
</reference>
<dbReference type="EMBL" id="FNCI01000007">
    <property type="protein sequence ID" value="SDG25422.1"/>
    <property type="molecule type" value="Genomic_DNA"/>
</dbReference>
<organism evidence="1 2">
    <name type="scientific">Onishia taeanensis</name>
    <dbReference type="NCBI Taxonomy" id="284577"/>
    <lineage>
        <taxon>Bacteria</taxon>
        <taxon>Pseudomonadati</taxon>
        <taxon>Pseudomonadota</taxon>
        <taxon>Gammaproteobacteria</taxon>
        <taxon>Oceanospirillales</taxon>
        <taxon>Halomonadaceae</taxon>
        <taxon>Onishia</taxon>
    </lineage>
</organism>
<accession>A0A1G7SRA9</accession>
<dbReference type="Proteomes" id="UP000198641">
    <property type="component" value="Unassembled WGS sequence"/>
</dbReference>
<keyword evidence="2" id="KW-1185">Reference proteome</keyword>
<gene>
    <name evidence="1" type="ORF">SAMN05216571_10794</name>
</gene>
<proteinExistence type="predicted"/>
<protein>
    <submittedName>
        <fullName evidence="1">Uncharacterized conserved protein YjiS, DUF1127 family</fullName>
    </submittedName>
</protein>
<dbReference type="RefSeq" id="WP_139172612.1">
    <property type="nucleotide sequence ID" value="NZ_FNCI01000007.1"/>
</dbReference>